<comment type="caution">
    <text evidence="1">The sequence shown here is derived from an EMBL/GenBank/DDBJ whole genome shotgun (WGS) entry which is preliminary data.</text>
</comment>
<sequence>MYVGLRFGGDIHRDWCTEIEIAQPPAEQGVTAPMEEVDVNDINIPLETPTDDPWNRDGAVQLLICPVLNLQGCCFHLCSISGCRWVGVWVIGCAVGKGLSERALVCCGVQGYLLVQSNSSLGFNRLFFDLVPWGAGVVWLVLCCVLVRNHICQAGHHIDTAIIYLKIQKKLPSLVSFYDTMHKMIHAEYAYSHEEQIKQELDWEIKYQVLPFGEVCHSIDI</sequence>
<evidence type="ECO:0000313" key="2">
    <source>
        <dbReference type="Proteomes" id="UP001372338"/>
    </source>
</evidence>
<organism evidence="1 2">
    <name type="scientific">Crotalaria pallida</name>
    <name type="common">Smooth rattlebox</name>
    <name type="synonym">Crotalaria striata</name>
    <dbReference type="NCBI Taxonomy" id="3830"/>
    <lineage>
        <taxon>Eukaryota</taxon>
        <taxon>Viridiplantae</taxon>
        <taxon>Streptophyta</taxon>
        <taxon>Embryophyta</taxon>
        <taxon>Tracheophyta</taxon>
        <taxon>Spermatophyta</taxon>
        <taxon>Magnoliopsida</taxon>
        <taxon>eudicotyledons</taxon>
        <taxon>Gunneridae</taxon>
        <taxon>Pentapetalae</taxon>
        <taxon>rosids</taxon>
        <taxon>fabids</taxon>
        <taxon>Fabales</taxon>
        <taxon>Fabaceae</taxon>
        <taxon>Papilionoideae</taxon>
        <taxon>50 kb inversion clade</taxon>
        <taxon>genistoids sensu lato</taxon>
        <taxon>core genistoids</taxon>
        <taxon>Crotalarieae</taxon>
        <taxon>Crotalaria</taxon>
    </lineage>
</organism>
<protein>
    <submittedName>
        <fullName evidence="1">Uncharacterized protein</fullName>
    </submittedName>
</protein>
<keyword evidence="2" id="KW-1185">Reference proteome</keyword>
<dbReference type="AlphaFoldDB" id="A0AAN9IVW1"/>
<dbReference type="Proteomes" id="UP001372338">
    <property type="component" value="Unassembled WGS sequence"/>
</dbReference>
<name>A0AAN9IVW1_CROPI</name>
<reference evidence="1 2" key="1">
    <citation type="submission" date="2024-01" db="EMBL/GenBank/DDBJ databases">
        <title>The genomes of 5 underutilized Papilionoideae crops provide insights into root nodulation and disease resistanc.</title>
        <authorList>
            <person name="Yuan L."/>
        </authorList>
    </citation>
    <scope>NUCLEOTIDE SEQUENCE [LARGE SCALE GENOMIC DNA]</scope>
    <source>
        <strain evidence="1">ZHUSHIDOU_FW_LH</strain>
        <tissue evidence="1">Leaf</tissue>
    </source>
</reference>
<gene>
    <name evidence="1" type="ORF">RIF29_00706</name>
</gene>
<dbReference type="EMBL" id="JAYWIO010000001">
    <property type="protein sequence ID" value="KAK7287430.1"/>
    <property type="molecule type" value="Genomic_DNA"/>
</dbReference>
<proteinExistence type="predicted"/>
<accession>A0AAN9IVW1</accession>
<evidence type="ECO:0000313" key="1">
    <source>
        <dbReference type="EMBL" id="KAK7287430.1"/>
    </source>
</evidence>